<dbReference type="InterPro" id="IPR016282">
    <property type="entry name" value="Glyco_hydro_5_endoGlcnase_B"/>
</dbReference>
<dbReference type="SUPFAM" id="SSF81296">
    <property type="entry name" value="E set domains"/>
    <property type="match status" value="1"/>
</dbReference>
<dbReference type="Gene3D" id="2.60.40.10">
    <property type="entry name" value="Immunoglobulins"/>
    <property type="match status" value="1"/>
</dbReference>
<evidence type="ECO:0000256" key="6">
    <source>
        <dbReference type="ARBA" id="ARBA00023326"/>
    </source>
</evidence>
<dbReference type="OrthoDB" id="9800955at2"/>
<dbReference type="InterPro" id="IPR014756">
    <property type="entry name" value="Ig_E-set"/>
</dbReference>
<evidence type="ECO:0000256" key="1">
    <source>
        <dbReference type="ARBA" id="ARBA00022729"/>
    </source>
</evidence>
<evidence type="ECO:0000256" key="7">
    <source>
        <dbReference type="RuleBase" id="RU361153"/>
    </source>
</evidence>
<comment type="caution">
    <text evidence="12">The sequence shown here is derived from an EMBL/GenBank/DDBJ whole genome shotgun (WGS) entry which is preliminary data.</text>
</comment>
<evidence type="ECO:0000313" key="12">
    <source>
        <dbReference type="EMBL" id="PWW08541.1"/>
    </source>
</evidence>
<keyword evidence="1" id="KW-0732">Signal</keyword>
<dbReference type="SUPFAM" id="SSF51445">
    <property type="entry name" value="(Trans)glycosidases"/>
    <property type="match status" value="1"/>
</dbReference>
<dbReference type="GO" id="GO:0030245">
    <property type="term" value="P:cellulose catabolic process"/>
    <property type="evidence" value="ECO:0007669"/>
    <property type="project" value="UniProtKB-KW"/>
</dbReference>
<keyword evidence="9" id="KW-1133">Transmembrane helix</keyword>
<dbReference type="PIRSF" id="PIRSF001043">
    <property type="entry name" value="Endoglucanase_B"/>
    <property type="match status" value="1"/>
</dbReference>
<dbReference type="Pfam" id="PF00150">
    <property type="entry name" value="Cellulase"/>
    <property type="match status" value="1"/>
</dbReference>
<proteinExistence type="inferred from homology"/>
<keyword evidence="6" id="KW-0624">Polysaccharide degradation</keyword>
<dbReference type="InterPro" id="IPR001547">
    <property type="entry name" value="Glyco_hydro_5"/>
</dbReference>
<evidence type="ECO:0000256" key="9">
    <source>
        <dbReference type="SAM" id="Phobius"/>
    </source>
</evidence>
<dbReference type="InterPro" id="IPR018087">
    <property type="entry name" value="Glyco_hydro_5_CS"/>
</dbReference>
<dbReference type="AlphaFoldDB" id="A0A2V2Z8U3"/>
<dbReference type="InterPro" id="IPR005102">
    <property type="entry name" value="Carbo-bd_X2"/>
</dbReference>
<dbReference type="Gene3D" id="3.20.20.80">
    <property type="entry name" value="Glycosidases"/>
    <property type="match status" value="1"/>
</dbReference>
<sequence length="592" mass="67344">MQSRGRYGLYVVLVISMLVIISALFLVREDKPELPKDKRVSPLQSGHSGDSIRTGVLQPTDYEAGQIQAVEKAAPFLPVTAIDAVAQIGVGWNLGNQLDAMPGEGDWGNGIVDASVFDEVKAAGFDLVRIPVSWNDHIGAAPDYKIDIVWMDRVEEVVDWALERDMWVMLNVHHDSWKYMNLDKQADPDESMRKFMKVWEQIAQRFSGKSEKLMLETLNEPTDMDPSRLDELNEQILQLIRSSGGNNKERLVVEPGLHTNMNETIRTFKKPNDPYVILTVHNYEPWDYVANWWGHITWGTDSDKAYFDKMFKRLHDKFVADGQPIIIGEFGTLGTNERHSKWLYHDYFVRTAKKYGIVSVWWDNGEHLDRLRGSWNDPVMKDIIVNASRGIANSFVETGDLYIRQSMAQDTVLQLELNGNALVGIYNGDSPLGQDDYTYDEDQAKVTIKQAYLEGMLRDKELGDIGQLTFRFSQGADQIVHVHQYTDPVLEQKELVIDRSGGDIVSDVEIGLAFNGTELARLKAVEADGQPVHTEWKDKQYVNLSDDYSFDANRVYLKARFANMFDKDATITLEFWPSGVQLEVPVKVIDKQ</sequence>
<dbReference type="PANTHER" id="PTHR31297:SF17">
    <property type="entry name" value="ENDOGLUCANASE"/>
    <property type="match status" value="1"/>
</dbReference>
<name>A0A2V2Z8U3_9BACL</name>
<evidence type="ECO:0000256" key="4">
    <source>
        <dbReference type="ARBA" id="ARBA00023277"/>
    </source>
</evidence>
<dbReference type="Proteomes" id="UP000246635">
    <property type="component" value="Unassembled WGS sequence"/>
</dbReference>
<evidence type="ECO:0000256" key="5">
    <source>
        <dbReference type="ARBA" id="ARBA00023295"/>
    </source>
</evidence>
<keyword evidence="5 7" id="KW-0326">Glycosidase</keyword>
<keyword evidence="13" id="KW-1185">Reference proteome</keyword>
<gene>
    <name evidence="12" type="ORF">DFQ01_101264</name>
</gene>
<comment type="similarity">
    <text evidence="7">Belongs to the glycosyl hydrolase 5 (cellulase A) family.</text>
</comment>
<evidence type="ECO:0000256" key="2">
    <source>
        <dbReference type="ARBA" id="ARBA00022801"/>
    </source>
</evidence>
<keyword evidence="9" id="KW-0812">Transmembrane</keyword>
<dbReference type="GO" id="GO:0009986">
    <property type="term" value="C:cell surface"/>
    <property type="evidence" value="ECO:0007669"/>
    <property type="project" value="TreeGrafter"/>
</dbReference>
<evidence type="ECO:0000256" key="8">
    <source>
        <dbReference type="SAM" id="MobiDB-lite"/>
    </source>
</evidence>
<dbReference type="EMBL" id="QGTQ01000001">
    <property type="protein sequence ID" value="PWW08541.1"/>
    <property type="molecule type" value="Genomic_DNA"/>
</dbReference>
<evidence type="ECO:0000259" key="10">
    <source>
        <dbReference type="Pfam" id="PF00150"/>
    </source>
</evidence>
<evidence type="ECO:0000256" key="3">
    <source>
        <dbReference type="ARBA" id="ARBA00023001"/>
    </source>
</evidence>
<evidence type="ECO:0000259" key="11">
    <source>
        <dbReference type="Pfam" id="PF03442"/>
    </source>
</evidence>
<dbReference type="Pfam" id="PF03442">
    <property type="entry name" value="CBM_X2"/>
    <property type="match status" value="1"/>
</dbReference>
<keyword evidence="9" id="KW-0472">Membrane</keyword>
<dbReference type="GO" id="GO:0008422">
    <property type="term" value="F:beta-glucosidase activity"/>
    <property type="evidence" value="ECO:0007669"/>
    <property type="project" value="TreeGrafter"/>
</dbReference>
<keyword evidence="4" id="KW-0119">Carbohydrate metabolism</keyword>
<feature type="region of interest" description="Disordered" evidence="8">
    <location>
        <begin position="36"/>
        <end position="55"/>
    </location>
</feature>
<feature type="domain" description="Carbohydrate binding X2" evidence="11">
    <location>
        <begin position="408"/>
        <end position="482"/>
    </location>
</feature>
<organism evidence="12 13">
    <name type="scientific">Paenibacillus cellulosilyticus</name>
    <dbReference type="NCBI Taxonomy" id="375489"/>
    <lineage>
        <taxon>Bacteria</taxon>
        <taxon>Bacillati</taxon>
        <taxon>Bacillota</taxon>
        <taxon>Bacilli</taxon>
        <taxon>Bacillales</taxon>
        <taxon>Paenibacillaceae</taxon>
        <taxon>Paenibacillus</taxon>
    </lineage>
</organism>
<feature type="domain" description="Glycoside hydrolase family 5" evidence="10">
    <location>
        <begin position="99"/>
        <end position="366"/>
    </location>
</feature>
<dbReference type="InterPro" id="IPR050386">
    <property type="entry name" value="Glycosyl_hydrolase_5"/>
</dbReference>
<accession>A0A2V2Z8U3</accession>
<protein>
    <submittedName>
        <fullName evidence="12">Endoglucanase</fullName>
    </submittedName>
</protein>
<dbReference type="PANTHER" id="PTHR31297">
    <property type="entry name" value="GLUCAN ENDO-1,6-BETA-GLUCOSIDASE B"/>
    <property type="match status" value="1"/>
</dbReference>
<keyword evidence="2 7" id="KW-0378">Hydrolase</keyword>
<dbReference type="InterPro" id="IPR017853">
    <property type="entry name" value="GH"/>
</dbReference>
<dbReference type="RefSeq" id="WP_110042068.1">
    <property type="nucleotide sequence ID" value="NZ_CP054613.1"/>
</dbReference>
<evidence type="ECO:0000313" key="13">
    <source>
        <dbReference type="Proteomes" id="UP000246635"/>
    </source>
</evidence>
<dbReference type="GO" id="GO:0005576">
    <property type="term" value="C:extracellular region"/>
    <property type="evidence" value="ECO:0007669"/>
    <property type="project" value="TreeGrafter"/>
</dbReference>
<reference evidence="12 13" key="1">
    <citation type="submission" date="2018-05" db="EMBL/GenBank/DDBJ databases">
        <title>Genomic Encyclopedia of Type Strains, Phase III (KMG-III): the genomes of soil and plant-associated and newly described type strains.</title>
        <authorList>
            <person name="Whitman W."/>
        </authorList>
    </citation>
    <scope>NUCLEOTIDE SEQUENCE [LARGE SCALE GENOMIC DNA]</scope>
    <source>
        <strain evidence="12 13">CECT 5696</strain>
    </source>
</reference>
<feature type="transmembrane region" description="Helical" evidence="9">
    <location>
        <begin position="7"/>
        <end position="27"/>
    </location>
</feature>
<dbReference type="InterPro" id="IPR013783">
    <property type="entry name" value="Ig-like_fold"/>
</dbReference>
<dbReference type="PROSITE" id="PS00659">
    <property type="entry name" value="GLYCOSYL_HYDROL_F5"/>
    <property type="match status" value="1"/>
</dbReference>
<keyword evidence="3" id="KW-0136">Cellulose degradation</keyword>